<evidence type="ECO:0000256" key="1">
    <source>
        <dbReference type="SAM" id="Phobius"/>
    </source>
</evidence>
<name>A0ABW8YBK1_9FLAO</name>
<feature type="transmembrane region" description="Helical" evidence="1">
    <location>
        <begin position="12"/>
        <end position="30"/>
    </location>
</feature>
<organism evidence="2 3">
    <name type="scientific">Flavobacterium rhizophilum</name>
    <dbReference type="NCBI Taxonomy" id="3163296"/>
    <lineage>
        <taxon>Bacteria</taxon>
        <taxon>Pseudomonadati</taxon>
        <taxon>Bacteroidota</taxon>
        <taxon>Flavobacteriia</taxon>
        <taxon>Flavobacteriales</taxon>
        <taxon>Flavobacteriaceae</taxon>
        <taxon>Flavobacterium</taxon>
    </lineage>
</organism>
<protein>
    <recommendedName>
        <fullName evidence="4">Chloroplast import component protein (Tic20)</fullName>
    </recommendedName>
</protein>
<evidence type="ECO:0008006" key="4">
    <source>
        <dbReference type="Google" id="ProtNLM"/>
    </source>
</evidence>
<sequence>MNTQPEENNGKKHAIISYITIFGTIIAMILNSEKKDPFASFHIRQALGLMLGFLALGYPVGFFNSWMVSSAFYLFFFILWIFGFIGALQGQMNLVPILGPFFQKLFKSI</sequence>
<gene>
    <name evidence="2" type="ORF">ABS768_07640</name>
</gene>
<accession>A0ABW8YBK1</accession>
<keyword evidence="3" id="KW-1185">Reference proteome</keyword>
<evidence type="ECO:0000313" key="3">
    <source>
        <dbReference type="Proteomes" id="UP001629059"/>
    </source>
</evidence>
<comment type="caution">
    <text evidence="2">The sequence shown here is derived from an EMBL/GenBank/DDBJ whole genome shotgun (WGS) entry which is preliminary data.</text>
</comment>
<feature type="transmembrane region" description="Helical" evidence="1">
    <location>
        <begin position="42"/>
        <end position="60"/>
    </location>
</feature>
<proteinExistence type="predicted"/>
<evidence type="ECO:0000313" key="2">
    <source>
        <dbReference type="EMBL" id="MFL9837364.1"/>
    </source>
</evidence>
<dbReference type="RefSeq" id="WP_408074374.1">
    <property type="nucleotide sequence ID" value="NZ_JBELQB010000005.1"/>
</dbReference>
<dbReference type="EMBL" id="JBELQB010000005">
    <property type="protein sequence ID" value="MFL9837364.1"/>
    <property type="molecule type" value="Genomic_DNA"/>
</dbReference>
<keyword evidence="1" id="KW-1133">Transmembrane helix</keyword>
<reference evidence="2 3" key="1">
    <citation type="submission" date="2024-06" db="EMBL/GenBank/DDBJ databases">
        <authorList>
            <person name="Kaempfer P."/>
            <person name="Viver T."/>
        </authorList>
    </citation>
    <scope>NUCLEOTIDE SEQUENCE [LARGE SCALE GENOMIC DNA]</scope>
    <source>
        <strain evidence="2 3">ST-75</strain>
    </source>
</reference>
<feature type="transmembrane region" description="Helical" evidence="1">
    <location>
        <begin position="66"/>
        <end position="88"/>
    </location>
</feature>
<keyword evidence="1" id="KW-0472">Membrane</keyword>
<keyword evidence="1" id="KW-0812">Transmembrane</keyword>
<dbReference type="Proteomes" id="UP001629059">
    <property type="component" value="Unassembled WGS sequence"/>
</dbReference>